<dbReference type="Proteomes" id="UP000541185">
    <property type="component" value="Unassembled WGS sequence"/>
</dbReference>
<sequence length="142" mass="15536">MPNVASVLKDEIARVARKELRAEIEPLKRASALHRSSIAALKREIAALQKQLKMASRASAKAQDQEDGDVEGPRRRFSAARLAAHRKKLGLSAAEYGKLAGVSGQSIYKWEQGGTRPRAAQLESLAKVRALGKRQALARLEE</sequence>
<reference evidence="3 4" key="1">
    <citation type="submission" date="2020-04" db="EMBL/GenBank/DDBJ databases">
        <title>Ramlibacter sp. G-1-2-2 isolated from soil.</title>
        <authorList>
            <person name="Dahal R.H."/>
        </authorList>
    </citation>
    <scope>NUCLEOTIDE SEQUENCE [LARGE SCALE GENOMIC DNA]</scope>
    <source>
        <strain evidence="3 4">G-1-2-2</strain>
    </source>
</reference>
<dbReference type="Gene3D" id="1.10.260.40">
    <property type="entry name" value="lambda repressor-like DNA-binding domains"/>
    <property type="match status" value="1"/>
</dbReference>
<evidence type="ECO:0000256" key="1">
    <source>
        <dbReference type="SAM" id="Coils"/>
    </source>
</evidence>
<dbReference type="InterPro" id="IPR010982">
    <property type="entry name" value="Lambda_DNA-bd_dom_sf"/>
</dbReference>
<protein>
    <submittedName>
        <fullName evidence="3">Helix-turn-helix domain-containing protein</fullName>
    </submittedName>
</protein>
<feature type="coiled-coil region" evidence="1">
    <location>
        <begin position="31"/>
        <end position="65"/>
    </location>
</feature>
<dbReference type="AlphaFoldDB" id="A0A848HBS1"/>
<dbReference type="SUPFAM" id="SSF47413">
    <property type="entry name" value="lambda repressor-like DNA-binding domains"/>
    <property type="match status" value="1"/>
</dbReference>
<gene>
    <name evidence="3" type="ORF">HHL11_19495</name>
</gene>
<proteinExistence type="predicted"/>
<dbReference type="InterPro" id="IPR001387">
    <property type="entry name" value="Cro/C1-type_HTH"/>
</dbReference>
<dbReference type="PROSITE" id="PS50943">
    <property type="entry name" value="HTH_CROC1"/>
    <property type="match status" value="1"/>
</dbReference>
<dbReference type="RefSeq" id="WP_169420245.1">
    <property type="nucleotide sequence ID" value="NZ_JABBFX010000002.1"/>
</dbReference>
<dbReference type="Pfam" id="PF13560">
    <property type="entry name" value="HTH_31"/>
    <property type="match status" value="1"/>
</dbReference>
<organism evidence="3 4">
    <name type="scientific">Ramlibacter agri</name>
    <dbReference type="NCBI Taxonomy" id="2728837"/>
    <lineage>
        <taxon>Bacteria</taxon>
        <taxon>Pseudomonadati</taxon>
        <taxon>Pseudomonadota</taxon>
        <taxon>Betaproteobacteria</taxon>
        <taxon>Burkholderiales</taxon>
        <taxon>Comamonadaceae</taxon>
        <taxon>Ramlibacter</taxon>
    </lineage>
</organism>
<name>A0A848HBS1_9BURK</name>
<comment type="caution">
    <text evidence="3">The sequence shown here is derived from an EMBL/GenBank/DDBJ whole genome shotgun (WGS) entry which is preliminary data.</text>
</comment>
<evidence type="ECO:0000259" key="2">
    <source>
        <dbReference type="PROSITE" id="PS50943"/>
    </source>
</evidence>
<feature type="domain" description="HTH cro/C1-type" evidence="2">
    <location>
        <begin position="82"/>
        <end position="128"/>
    </location>
</feature>
<dbReference type="GO" id="GO:0003677">
    <property type="term" value="F:DNA binding"/>
    <property type="evidence" value="ECO:0007669"/>
    <property type="project" value="InterPro"/>
</dbReference>
<dbReference type="SMART" id="SM00530">
    <property type="entry name" value="HTH_XRE"/>
    <property type="match status" value="1"/>
</dbReference>
<evidence type="ECO:0000313" key="4">
    <source>
        <dbReference type="Proteomes" id="UP000541185"/>
    </source>
</evidence>
<accession>A0A848HBS1</accession>
<keyword evidence="4" id="KW-1185">Reference proteome</keyword>
<dbReference type="CDD" id="cd00093">
    <property type="entry name" value="HTH_XRE"/>
    <property type="match status" value="1"/>
</dbReference>
<keyword evidence="1" id="KW-0175">Coiled coil</keyword>
<evidence type="ECO:0000313" key="3">
    <source>
        <dbReference type="EMBL" id="NML45943.1"/>
    </source>
</evidence>
<dbReference type="EMBL" id="JABBFX010000002">
    <property type="protein sequence ID" value="NML45943.1"/>
    <property type="molecule type" value="Genomic_DNA"/>
</dbReference>